<proteinExistence type="predicted"/>
<accession>A0AAD1ZHS3</accession>
<sequence>MNLRSCNTIWHVGEKRVMIAFSKDVAHLNILIVTDGVGGIRRSTLKGTDARMLAAYTSPMAYGPIADMEPHPGSAVAYTVYINVNVIMPSDMAAPERFIS</sequence>
<evidence type="ECO:0000313" key="1">
    <source>
        <dbReference type="EMBL" id="CAI9768231.1"/>
    </source>
</evidence>
<dbReference type="AlphaFoldDB" id="A0AAD1ZHS3"/>
<reference evidence="1" key="1">
    <citation type="submission" date="2023-05" db="EMBL/GenBank/DDBJ databases">
        <authorList>
            <person name="Huff M."/>
        </authorList>
    </citation>
    <scope>NUCLEOTIDE SEQUENCE</scope>
</reference>
<name>A0AAD1ZHS3_9LAMI</name>
<protein>
    <submittedName>
        <fullName evidence="1">Uncharacterized protein</fullName>
    </submittedName>
</protein>
<organism evidence="1 2">
    <name type="scientific">Fraxinus pennsylvanica</name>
    <dbReference type="NCBI Taxonomy" id="56036"/>
    <lineage>
        <taxon>Eukaryota</taxon>
        <taxon>Viridiplantae</taxon>
        <taxon>Streptophyta</taxon>
        <taxon>Embryophyta</taxon>
        <taxon>Tracheophyta</taxon>
        <taxon>Spermatophyta</taxon>
        <taxon>Magnoliopsida</taxon>
        <taxon>eudicotyledons</taxon>
        <taxon>Gunneridae</taxon>
        <taxon>Pentapetalae</taxon>
        <taxon>asterids</taxon>
        <taxon>lamiids</taxon>
        <taxon>Lamiales</taxon>
        <taxon>Oleaceae</taxon>
        <taxon>Oleeae</taxon>
        <taxon>Fraxinus</taxon>
    </lineage>
</organism>
<keyword evidence="2" id="KW-1185">Reference proteome</keyword>
<dbReference type="EMBL" id="OU503044">
    <property type="protein sequence ID" value="CAI9768231.1"/>
    <property type="molecule type" value="Genomic_DNA"/>
</dbReference>
<evidence type="ECO:0000313" key="2">
    <source>
        <dbReference type="Proteomes" id="UP000834106"/>
    </source>
</evidence>
<dbReference type="Proteomes" id="UP000834106">
    <property type="component" value="Chromosome 9"/>
</dbReference>
<gene>
    <name evidence="1" type="ORF">FPE_LOCUS15661</name>
</gene>